<accession>A0ABT3Y4T2</accession>
<feature type="domain" description="SD-repeat containing protein B" evidence="5">
    <location>
        <begin position="38"/>
        <end position="91"/>
    </location>
</feature>
<dbReference type="InterPro" id="IPR013783">
    <property type="entry name" value="Ig-like_fold"/>
</dbReference>
<dbReference type="InterPro" id="IPR033764">
    <property type="entry name" value="Sdr_B"/>
</dbReference>
<comment type="subcellular location">
    <subcellularLocation>
        <location evidence="1">Secreted</location>
    </subcellularLocation>
</comment>
<dbReference type="SUPFAM" id="SSF49478">
    <property type="entry name" value="Cna protein B-type domain"/>
    <property type="match status" value="1"/>
</dbReference>
<evidence type="ECO:0000256" key="4">
    <source>
        <dbReference type="SAM" id="SignalP"/>
    </source>
</evidence>
<evidence type="ECO:0000256" key="1">
    <source>
        <dbReference type="ARBA" id="ARBA00004613"/>
    </source>
</evidence>
<dbReference type="Pfam" id="PF17210">
    <property type="entry name" value="SdrD_B"/>
    <property type="match status" value="1"/>
</dbReference>
<dbReference type="NCBIfam" id="TIGR04183">
    <property type="entry name" value="Por_Secre_tail"/>
    <property type="match status" value="1"/>
</dbReference>
<dbReference type="Proteomes" id="UP001070176">
    <property type="component" value="Unassembled WGS sequence"/>
</dbReference>
<dbReference type="EMBL" id="JAOVZV010000014">
    <property type="protein sequence ID" value="MCX8533132.1"/>
    <property type="molecule type" value="Genomic_DNA"/>
</dbReference>
<dbReference type="InterPro" id="IPR026444">
    <property type="entry name" value="Secre_tail"/>
</dbReference>
<evidence type="ECO:0000313" key="7">
    <source>
        <dbReference type="Proteomes" id="UP001070176"/>
    </source>
</evidence>
<gene>
    <name evidence="6" type="ORF">OEA66_12300</name>
</gene>
<organism evidence="6 7">
    <name type="scientific">Chryseobacterium luquanense</name>
    <dbReference type="NCBI Taxonomy" id="2983766"/>
    <lineage>
        <taxon>Bacteria</taxon>
        <taxon>Pseudomonadati</taxon>
        <taxon>Bacteroidota</taxon>
        <taxon>Flavobacteriia</taxon>
        <taxon>Flavobacteriales</taxon>
        <taxon>Weeksellaceae</taxon>
        <taxon>Chryseobacterium group</taxon>
        <taxon>Chryseobacterium</taxon>
    </lineage>
</organism>
<sequence length="164" mass="18452">MARLILFIFVLLMSIFSSKISAQTASQIYSLSGSIDSDKINQVEINLFNAENKLVKTEIADQNGKFTFNDLANGNYMVKINKNGSEVYKSETVSVSENTNLPIIHLNEKTIEGVTITKAKPYIERQEGKMILNVETALLQPEIQHLRFWKKLPESILMAVTISV</sequence>
<proteinExistence type="predicted"/>
<keyword evidence="2" id="KW-0964">Secreted</keyword>
<evidence type="ECO:0000256" key="3">
    <source>
        <dbReference type="ARBA" id="ARBA00022729"/>
    </source>
</evidence>
<evidence type="ECO:0000256" key="2">
    <source>
        <dbReference type="ARBA" id="ARBA00022525"/>
    </source>
</evidence>
<dbReference type="Gene3D" id="2.60.40.10">
    <property type="entry name" value="Immunoglobulins"/>
    <property type="match status" value="1"/>
</dbReference>
<comment type="caution">
    <text evidence="6">The sequence shown here is derived from an EMBL/GenBank/DDBJ whole genome shotgun (WGS) entry which is preliminary data.</text>
</comment>
<feature type="chain" id="PRO_5047294452" evidence="4">
    <location>
        <begin position="23"/>
        <end position="164"/>
    </location>
</feature>
<evidence type="ECO:0000259" key="5">
    <source>
        <dbReference type="Pfam" id="PF17210"/>
    </source>
</evidence>
<protein>
    <submittedName>
        <fullName evidence="6">Carboxypeptidase-like regulatory domain-containing protein</fullName>
    </submittedName>
</protein>
<reference evidence="6" key="1">
    <citation type="submission" date="2022-10" db="EMBL/GenBank/DDBJ databases">
        <title>Chryseobacterium sp. nov., a novel bacterial species.</title>
        <authorList>
            <person name="Cao Y."/>
        </authorList>
    </citation>
    <scope>NUCLEOTIDE SEQUENCE</scope>
    <source>
        <strain evidence="6">KC 927</strain>
    </source>
</reference>
<feature type="signal peptide" evidence="4">
    <location>
        <begin position="1"/>
        <end position="22"/>
    </location>
</feature>
<name>A0ABT3Y4T2_9FLAO</name>
<keyword evidence="3 4" id="KW-0732">Signal</keyword>
<keyword evidence="7" id="KW-1185">Reference proteome</keyword>
<evidence type="ECO:0000313" key="6">
    <source>
        <dbReference type="EMBL" id="MCX8533132.1"/>
    </source>
</evidence>
<dbReference type="RefSeq" id="WP_267281649.1">
    <property type="nucleotide sequence ID" value="NZ_JAOVZV010000014.1"/>
</dbReference>